<dbReference type="GO" id="GO:0009432">
    <property type="term" value="P:SOS response"/>
    <property type="evidence" value="ECO:0007669"/>
    <property type="project" value="TreeGrafter"/>
</dbReference>
<gene>
    <name evidence="3" type="ORF">G127AT_09110</name>
</gene>
<dbReference type="PROSITE" id="PS50975">
    <property type="entry name" value="ATP_GRASP"/>
    <property type="match status" value="1"/>
</dbReference>
<evidence type="ECO:0000259" key="2">
    <source>
        <dbReference type="PROSITE" id="PS50975"/>
    </source>
</evidence>
<keyword evidence="3" id="KW-0436">Ligase</keyword>
<evidence type="ECO:0000313" key="3">
    <source>
        <dbReference type="EMBL" id="QTX03518.1"/>
    </source>
</evidence>
<name>A0A975IMI1_9MICO</name>
<organism evidence="3 4">
    <name type="scientific">Agromyces archimandritae</name>
    <dbReference type="NCBI Taxonomy" id="2781962"/>
    <lineage>
        <taxon>Bacteria</taxon>
        <taxon>Bacillati</taxon>
        <taxon>Actinomycetota</taxon>
        <taxon>Actinomycetes</taxon>
        <taxon>Micrococcales</taxon>
        <taxon>Microbacteriaceae</taxon>
        <taxon>Agromyces</taxon>
    </lineage>
</organism>
<dbReference type="KEGG" id="aarc:G127AT_09110"/>
<dbReference type="Proteomes" id="UP000671914">
    <property type="component" value="Chromosome"/>
</dbReference>
<dbReference type="Gene3D" id="3.30.470.20">
    <property type="entry name" value="ATP-grasp fold, B domain"/>
    <property type="match status" value="1"/>
</dbReference>
<evidence type="ECO:0000313" key="4">
    <source>
        <dbReference type="Proteomes" id="UP000671914"/>
    </source>
</evidence>
<dbReference type="AlphaFoldDB" id="A0A975IMI1"/>
<dbReference type="PANTHER" id="PTHR21621:SF0">
    <property type="entry name" value="BETA-CITRYLGLUTAMATE SYNTHASE B-RELATED"/>
    <property type="match status" value="1"/>
</dbReference>
<dbReference type="GO" id="GO:0018169">
    <property type="term" value="F:ribosomal S6-glutamic acid ligase activity"/>
    <property type="evidence" value="ECO:0007669"/>
    <property type="project" value="TreeGrafter"/>
</dbReference>
<accession>A0A975IMI1</accession>
<protein>
    <submittedName>
        <fullName evidence="3">Alpha-L-glutamate ligase</fullName>
    </submittedName>
</protein>
<keyword evidence="1" id="KW-0547">Nucleotide-binding</keyword>
<keyword evidence="4" id="KW-1185">Reference proteome</keyword>
<evidence type="ECO:0000256" key="1">
    <source>
        <dbReference type="PROSITE-ProRule" id="PRU00409"/>
    </source>
</evidence>
<dbReference type="GO" id="GO:0046872">
    <property type="term" value="F:metal ion binding"/>
    <property type="evidence" value="ECO:0007669"/>
    <property type="project" value="InterPro"/>
</dbReference>
<proteinExistence type="predicted"/>
<dbReference type="PANTHER" id="PTHR21621">
    <property type="entry name" value="RIBOSOMAL PROTEIN S6 MODIFICATION PROTEIN"/>
    <property type="match status" value="1"/>
</dbReference>
<dbReference type="GO" id="GO:0005524">
    <property type="term" value="F:ATP binding"/>
    <property type="evidence" value="ECO:0007669"/>
    <property type="project" value="UniProtKB-UniRule"/>
</dbReference>
<dbReference type="EMBL" id="CP071696">
    <property type="protein sequence ID" value="QTX03518.1"/>
    <property type="molecule type" value="Genomic_DNA"/>
</dbReference>
<feature type="domain" description="ATP-grasp" evidence="2">
    <location>
        <begin position="102"/>
        <end position="301"/>
    </location>
</feature>
<dbReference type="SUPFAM" id="SSF56059">
    <property type="entry name" value="Glutathione synthetase ATP-binding domain-like"/>
    <property type="match status" value="1"/>
</dbReference>
<keyword evidence="1" id="KW-0067">ATP-binding</keyword>
<dbReference type="InterPro" id="IPR011761">
    <property type="entry name" value="ATP-grasp"/>
</dbReference>
<reference evidence="3" key="1">
    <citation type="submission" date="2021-03" db="EMBL/GenBank/DDBJ databases">
        <title>Agromyces archimandritus sp. nov., isolated from the cockroach Archimandrita tessellata.</title>
        <authorList>
            <person name="Guzman J."/>
            <person name="Ortuzar M."/>
            <person name="Poehlein A."/>
            <person name="Daniel R."/>
            <person name="Trujillo M."/>
            <person name="Vilcinskas A."/>
        </authorList>
    </citation>
    <scope>NUCLEOTIDE SEQUENCE</scope>
    <source>
        <strain evidence="3">G127AT</strain>
    </source>
</reference>
<sequence>MTEPAVIVLHDNADWLPPFERAFAAEGVRLEPWHLGERTIPLGEAPADAVFWSRLSASAHTRGVPHAFDTASAVLAWAEAAGRRVVNGSPVAALEVSKVRQYARLAAAGFDVPRTIAVAGTAGLAEAARAFDGPFITKHNRGGKGLGVRRFESADELAAAVDAGLLEHPLDGITLLQELLIAPEPFVTRAEFIGGRFHYAVRVDTSTGFELCPAEACAVPGDGPAEPLFRVRPEITAEHPLIRRLETFLAAQGAEIAGVEFFETVDGRTVPYDVNTNTNYSPDVEASVALPAATAIARFLGGLARASTARAA</sequence>
<dbReference type="RefSeq" id="WP_210896194.1">
    <property type="nucleotide sequence ID" value="NZ_CP071696.1"/>
</dbReference>
<dbReference type="GO" id="GO:0005737">
    <property type="term" value="C:cytoplasm"/>
    <property type="evidence" value="ECO:0007669"/>
    <property type="project" value="TreeGrafter"/>
</dbReference>